<dbReference type="PANTHER" id="PTHR34773:SF1">
    <property type="entry name" value="FLAGELLAR SECRETION CHAPERONE FLIS"/>
    <property type="match status" value="1"/>
</dbReference>
<dbReference type="NCBIfam" id="TIGR00208">
    <property type="entry name" value="fliS"/>
    <property type="match status" value="1"/>
</dbReference>
<dbReference type="GO" id="GO:0044780">
    <property type="term" value="P:bacterial-type flagellum assembly"/>
    <property type="evidence" value="ECO:0007669"/>
    <property type="project" value="InterPro"/>
</dbReference>
<evidence type="ECO:0000256" key="2">
    <source>
        <dbReference type="ARBA" id="ARBA00008787"/>
    </source>
</evidence>
<dbReference type="Proteomes" id="UP000006048">
    <property type="component" value="Chromosome"/>
</dbReference>
<dbReference type="EMBL" id="CP002959">
    <property type="protein sequence ID" value="AFM14294.1"/>
    <property type="molecule type" value="Genomic_DNA"/>
</dbReference>
<evidence type="ECO:0000313" key="7">
    <source>
        <dbReference type="EMBL" id="AFM14294.1"/>
    </source>
</evidence>
<dbReference type="GO" id="GO:0005829">
    <property type="term" value="C:cytosol"/>
    <property type="evidence" value="ECO:0007669"/>
    <property type="project" value="UniProtKB-SubCell"/>
</dbReference>
<evidence type="ECO:0000256" key="5">
    <source>
        <dbReference type="ARBA" id="ARBA00023186"/>
    </source>
</evidence>
<keyword evidence="4 6" id="KW-1005">Bacterial flagellum biogenesis</keyword>
<comment type="similarity">
    <text evidence="2 6">Belongs to the FliS family.</text>
</comment>
<dbReference type="Gene3D" id="1.20.120.340">
    <property type="entry name" value="Flagellar protein FliS"/>
    <property type="match status" value="1"/>
</dbReference>
<evidence type="ECO:0000256" key="3">
    <source>
        <dbReference type="ARBA" id="ARBA00022490"/>
    </source>
</evidence>
<dbReference type="PATRIC" id="fig|869212.3.peg.3681"/>
<dbReference type="PIRSF" id="PIRSF039090">
    <property type="entry name" value="Flis"/>
    <property type="match status" value="1"/>
</dbReference>
<keyword evidence="7" id="KW-0969">Cilium</keyword>
<dbReference type="PANTHER" id="PTHR34773">
    <property type="entry name" value="FLAGELLAR SECRETION CHAPERONE FLIS"/>
    <property type="match status" value="1"/>
</dbReference>
<dbReference type="SUPFAM" id="SSF101116">
    <property type="entry name" value="Flagellar export chaperone FliS"/>
    <property type="match status" value="1"/>
</dbReference>
<dbReference type="CDD" id="cd16098">
    <property type="entry name" value="FliS"/>
    <property type="match status" value="1"/>
</dbReference>
<dbReference type="InterPro" id="IPR036584">
    <property type="entry name" value="FliS_sf"/>
</dbReference>
<keyword evidence="5" id="KW-0143">Chaperone</keyword>
<dbReference type="OrthoDB" id="1524959at2"/>
<gene>
    <name evidence="7" type="ordered locus">Turpa_3660</name>
</gene>
<organism evidence="7 8">
    <name type="scientific">Turneriella parva (strain ATCC BAA-1111 / DSM 21527 / NCTC 11395 / H)</name>
    <name type="common">Leptospira parva</name>
    <dbReference type="NCBI Taxonomy" id="869212"/>
    <lineage>
        <taxon>Bacteria</taxon>
        <taxon>Pseudomonadati</taxon>
        <taxon>Spirochaetota</taxon>
        <taxon>Spirochaetia</taxon>
        <taxon>Leptospirales</taxon>
        <taxon>Leptospiraceae</taxon>
        <taxon>Turneriella</taxon>
    </lineage>
</organism>
<keyword evidence="3 6" id="KW-0963">Cytoplasm</keyword>
<dbReference type="GO" id="GO:0071973">
    <property type="term" value="P:bacterial-type flagellum-dependent cell motility"/>
    <property type="evidence" value="ECO:0007669"/>
    <property type="project" value="TreeGrafter"/>
</dbReference>
<dbReference type="STRING" id="869212.Turpa_3660"/>
<dbReference type="RefSeq" id="WP_014804771.1">
    <property type="nucleotide sequence ID" value="NC_018020.1"/>
</dbReference>
<proteinExistence type="inferred from homology"/>
<dbReference type="AlphaFoldDB" id="I4BAI7"/>
<evidence type="ECO:0000313" key="8">
    <source>
        <dbReference type="Proteomes" id="UP000006048"/>
    </source>
</evidence>
<dbReference type="InterPro" id="IPR003713">
    <property type="entry name" value="FliS"/>
</dbReference>
<reference evidence="7 8" key="1">
    <citation type="submission" date="2012-06" db="EMBL/GenBank/DDBJ databases">
        <title>The complete chromosome of genome of Turneriella parva DSM 21527.</title>
        <authorList>
            <consortium name="US DOE Joint Genome Institute (JGI-PGF)"/>
            <person name="Lucas S."/>
            <person name="Han J."/>
            <person name="Lapidus A."/>
            <person name="Bruce D."/>
            <person name="Goodwin L."/>
            <person name="Pitluck S."/>
            <person name="Peters L."/>
            <person name="Kyrpides N."/>
            <person name="Mavromatis K."/>
            <person name="Ivanova N."/>
            <person name="Mikhailova N."/>
            <person name="Chertkov O."/>
            <person name="Detter J.C."/>
            <person name="Tapia R."/>
            <person name="Han C."/>
            <person name="Land M."/>
            <person name="Hauser L."/>
            <person name="Markowitz V."/>
            <person name="Cheng J.-F."/>
            <person name="Hugenholtz P."/>
            <person name="Woyke T."/>
            <person name="Wu D."/>
            <person name="Gronow S."/>
            <person name="Wellnitz S."/>
            <person name="Brambilla E."/>
            <person name="Klenk H.-P."/>
            <person name="Eisen J.A."/>
        </authorList>
    </citation>
    <scope>NUCLEOTIDE SEQUENCE [LARGE SCALE GENOMIC DNA]</scope>
    <source>
        <strain evidence="8">ATCC BAA-1111 / DSM 21527 / NCTC 11395 / H</strain>
    </source>
</reference>
<dbReference type="HOGENOM" id="CLU_080373_3_2_12"/>
<dbReference type="Pfam" id="PF02561">
    <property type="entry name" value="FliS"/>
    <property type="match status" value="1"/>
</dbReference>
<sequence>MHRDLHLKEYQANSVGTADQKQLIIMLYEGALRFISTAETNMASFKTYDKANANILRAQDILTELMVSLNIEQGGEIAQNLFNLYAYAKTQLLEANVQKKAELLKPVKKIITELLEAWKQIEMPSAAKAAAAKPTEHKGGFKAEG</sequence>
<name>I4BAI7_TURPD</name>
<keyword evidence="7" id="KW-0282">Flagellum</keyword>
<protein>
    <recommendedName>
        <fullName evidence="6">Flagellar secretion chaperone FliS</fullName>
    </recommendedName>
</protein>
<keyword evidence="7" id="KW-0966">Cell projection</keyword>
<evidence type="ECO:0000256" key="6">
    <source>
        <dbReference type="PIRNR" id="PIRNR039090"/>
    </source>
</evidence>
<evidence type="ECO:0000256" key="1">
    <source>
        <dbReference type="ARBA" id="ARBA00004514"/>
    </source>
</evidence>
<accession>I4BAI7</accession>
<dbReference type="KEGG" id="tpx:Turpa_3660"/>
<evidence type="ECO:0000256" key="4">
    <source>
        <dbReference type="ARBA" id="ARBA00022795"/>
    </source>
</evidence>
<comment type="subcellular location">
    <subcellularLocation>
        <location evidence="1 6">Cytoplasm</location>
        <location evidence="1 6">Cytosol</location>
    </subcellularLocation>
</comment>
<keyword evidence="8" id="KW-1185">Reference proteome</keyword>